<dbReference type="InterPro" id="IPR017871">
    <property type="entry name" value="ABC_transporter-like_CS"/>
</dbReference>
<feature type="transmembrane region" description="Helical" evidence="11">
    <location>
        <begin position="542"/>
        <end position="565"/>
    </location>
</feature>
<evidence type="ECO:0000256" key="4">
    <source>
        <dbReference type="ARBA" id="ARBA00022553"/>
    </source>
</evidence>
<dbReference type="OMA" id="ANDGNSH"/>
<keyword evidence="7" id="KW-0067">ATP-binding</keyword>
<evidence type="ECO:0000256" key="10">
    <source>
        <dbReference type="SAM" id="MobiDB-lite"/>
    </source>
</evidence>
<dbReference type="AlphaFoldDB" id="A0A0K9PNA0"/>
<dbReference type="GO" id="GO:0009651">
    <property type="term" value="P:response to salt stress"/>
    <property type="evidence" value="ECO:0007669"/>
    <property type="project" value="UniProtKB-ARBA"/>
</dbReference>
<dbReference type="CDD" id="cd03213">
    <property type="entry name" value="ABCG_EPDR"/>
    <property type="match status" value="1"/>
</dbReference>
<dbReference type="GO" id="GO:0015245">
    <property type="term" value="F:fatty acid transmembrane transporter activity"/>
    <property type="evidence" value="ECO:0000318"/>
    <property type="project" value="GO_Central"/>
</dbReference>
<evidence type="ECO:0000256" key="1">
    <source>
        <dbReference type="ARBA" id="ARBA00004141"/>
    </source>
</evidence>
<evidence type="ECO:0000256" key="6">
    <source>
        <dbReference type="ARBA" id="ARBA00022741"/>
    </source>
</evidence>
<sequence>MEELTMEANKQQSGGGGGGGLSPLSETLWRRSKKENKNACAQFTSDASAWLTWKDLTVTVTMGSRGETQRVLDGLTGYAEPCTLMALMGPSGSGKSTLLDALAGRLAANAFLSGHILLNGRKTKMSYGTAAYVTQDDNLLGTLTVRETISYSAQMRLPDTMKWEEKRDLVEGTINEMGLQDCADTVIGNWHLRGVSGGERRRVSIAVEIITRPRLLFLDEPTSGLDSASAFFVTKTLGGLSRDGRTVIASIHQPSSEVFQLFDRLFLLSGGKNVYFGKILNAYEFFSQAGFPCPNLRNPSDHFLRSINSDFDKVKATLKGSMKLRFERLDDPLEKVTTSEAIRILIAHYNSSQFSYEVQEKVEEISKVKGIVLDSGGSRASFLMQTFILTKRSFTNMSRDFGYYWLRLVIYIIITICIGSIYFNVGTQYNSIQARGACTSFVFGFVTFMSIGGFPSFVEDMKVFQRERLNGHYGVLPFVISNTVSSMPFLMIITFLSGTICYFMVQLHPGFSHYLFFVLCLFGSVAVVESLMMAIASAVPNFLMGIIIGAGIQGIFLLVCGFFRLPKDIPKPFWRYPMSYISFHFWSLQGQYQNDMGGLVFDNQHPDQMKIPGEYILQYIFQIDVKRSKWLDLSVLFAMIIIYRLIFFIIIKISEDVTPWIRGYVARRRLLQKTTVKTDRRKMTPIERSPSFKTYVSASR</sequence>
<dbReference type="Pfam" id="PF01061">
    <property type="entry name" value="ABC2_membrane"/>
    <property type="match status" value="1"/>
</dbReference>
<feature type="transmembrane region" description="Helical" evidence="11">
    <location>
        <begin position="437"/>
        <end position="458"/>
    </location>
</feature>
<dbReference type="InterPro" id="IPR043926">
    <property type="entry name" value="ABCG_dom"/>
</dbReference>
<proteinExistence type="inferred from homology"/>
<name>A0A0K9PNA0_ZOSMR</name>
<evidence type="ECO:0000256" key="7">
    <source>
        <dbReference type="ARBA" id="ARBA00022840"/>
    </source>
</evidence>
<dbReference type="InterPro" id="IPR013525">
    <property type="entry name" value="ABC2_TM"/>
</dbReference>
<dbReference type="STRING" id="29655.A0A0K9PNA0"/>
<dbReference type="SUPFAM" id="SSF52540">
    <property type="entry name" value="P-loop containing nucleoside triphosphate hydrolases"/>
    <property type="match status" value="1"/>
</dbReference>
<evidence type="ECO:0000256" key="8">
    <source>
        <dbReference type="ARBA" id="ARBA00022989"/>
    </source>
</evidence>
<dbReference type="GO" id="GO:0005524">
    <property type="term" value="F:ATP binding"/>
    <property type="evidence" value="ECO:0007669"/>
    <property type="project" value="UniProtKB-KW"/>
</dbReference>
<dbReference type="GO" id="GO:0005886">
    <property type="term" value="C:plasma membrane"/>
    <property type="evidence" value="ECO:0000318"/>
    <property type="project" value="GO_Central"/>
</dbReference>
<feature type="domain" description="ABC transporter" evidence="12">
    <location>
        <begin position="51"/>
        <end position="295"/>
    </location>
</feature>
<dbReference type="OrthoDB" id="66620at2759"/>
<evidence type="ECO:0000259" key="12">
    <source>
        <dbReference type="PROSITE" id="PS50893"/>
    </source>
</evidence>
<dbReference type="EMBL" id="LFYR01000728">
    <property type="protein sequence ID" value="KMZ70548.1"/>
    <property type="molecule type" value="Genomic_DNA"/>
</dbReference>
<dbReference type="GO" id="GO:0016887">
    <property type="term" value="F:ATP hydrolysis activity"/>
    <property type="evidence" value="ECO:0007669"/>
    <property type="project" value="InterPro"/>
</dbReference>
<keyword evidence="9 11" id="KW-0472">Membrane</keyword>
<feature type="transmembrane region" description="Helical" evidence="11">
    <location>
        <begin position="630"/>
        <end position="651"/>
    </location>
</feature>
<feature type="transmembrane region" description="Helical" evidence="11">
    <location>
        <begin position="404"/>
        <end position="425"/>
    </location>
</feature>
<evidence type="ECO:0000256" key="3">
    <source>
        <dbReference type="ARBA" id="ARBA00022448"/>
    </source>
</evidence>
<dbReference type="SMART" id="SM00382">
    <property type="entry name" value="AAA"/>
    <property type="match status" value="1"/>
</dbReference>
<evidence type="ECO:0000313" key="14">
    <source>
        <dbReference type="Proteomes" id="UP000036987"/>
    </source>
</evidence>
<keyword evidence="8 11" id="KW-1133">Transmembrane helix</keyword>
<dbReference type="PROSITE" id="PS00211">
    <property type="entry name" value="ABC_TRANSPORTER_1"/>
    <property type="match status" value="1"/>
</dbReference>
<dbReference type="Pfam" id="PF19055">
    <property type="entry name" value="ABC2_membrane_7"/>
    <property type="match status" value="1"/>
</dbReference>
<evidence type="ECO:0000313" key="13">
    <source>
        <dbReference type="EMBL" id="KMZ70548.1"/>
    </source>
</evidence>
<evidence type="ECO:0000256" key="5">
    <source>
        <dbReference type="ARBA" id="ARBA00022692"/>
    </source>
</evidence>
<dbReference type="GO" id="GO:0015562">
    <property type="term" value="F:efflux transmembrane transporter activity"/>
    <property type="evidence" value="ECO:0000318"/>
    <property type="project" value="GO_Central"/>
</dbReference>
<comment type="similarity">
    <text evidence="2">Belongs to the ABC transporter superfamily. ABCG family. Eye pigment precursor importer (TC 3.A.1.204) subfamily.</text>
</comment>
<protein>
    <submittedName>
        <fullName evidence="13">ABC transporter G family member</fullName>
    </submittedName>
</protein>
<dbReference type="PROSITE" id="PS50893">
    <property type="entry name" value="ABC_TRANSPORTER_2"/>
    <property type="match status" value="1"/>
</dbReference>
<evidence type="ECO:0000256" key="11">
    <source>
        <dbReference type="SAM" id="Phobius"/>
    </source>
</evidence>
<keyword evidence="3" id="KW-0813">Transport</keyword>
<dbReference type="Pfam" id="PF00005">
    <property type="entry name" value="ABC_tran"/>
    <property type="match status" value="1"/>
</dbReference>
<keyword evidence="6" id="KW-0547">Nucleotide-binding</keyword>
<dbReference type="PANTHER" id="PTHR48042">
    <property type="entry name" value="ABC TRANSPORTER G FAMILY MEMBER 11"/>
    <property type="match status" value="1"/>
</dbReference>
<gene>
    <name evidence="13" type="ORF">ZOSMA_19G01370</name>
</gene>
<dbReference type="InterPro" id="IPR027417">
    <property type="entry name" value="P-loop_NTPase"/>
</dbReference>
<keyword evidence="4" id="KW-0597">Phosphoprotein</keyword>
<evidence type="ECO:0000256" key="9">
    <source>
        <dbReference type="ARBA" id="ARBA00023136"/>
    </source>
</evidence>
<dbReference type="GO" id="GO:0055085">
    <property type="term" value="P:transmembrane transport"/>
    <property type="evidence" value="ECO:0000318"/>
    <property type="project" value="GO_Central"/>
</dbReference>
<evidence type="ECO:0000256" key="2">
    <source>
        <dbReference type="ARBA" id="ARBA00005814"/>
    </source>
</evidence>
<dbReference type="Gene3D" id="3.40.50.300">
    <property type="entry name" value="P-loop containing nucleotide triphosphate hydrolases"/>
    <property type="match status" value="1"/>
</dbReference>
<dbReference type="InterPro" id="IPR003439">
    <property type="entry name" value="ABC_transporter-like_ATP-bd"/>
</dbReference>
<comment type="caution">
    <text evidence="13">The sequence shown here is derived from an EMBL/GenBank/DDBJ whole genome shotgun (WGS) entry which is preliminary data.</text>
</comment>
<accession>A0A0K9PNA0</accession>
<keyword evidence="5 11" id="KW-0812">Transmembrane</keyword>
<dbReference type="FunFam" id="3.40.50.300:FF:000504">
    <property type="entry name" value="ABC transporter G family member 11"/>
    <property type="match status" value="1"/>
</dbReference>
<feature type="region of interest" description="Disordered" evidence="10">
    <location>
        <begin position="1"/>
        <end position="25"/>
    </location>
</feature>
<dbReference type="PANTHER" id="PTHR48042:SF11">
    <property type="entry name" value="ABC TRANSPORTER G FAMILY MEMBER 11"/>
    <property type="match status" value="1"/>
</dbReference>
<dbReference type="GO" id="GO:0140359">
    <property type="term" value="F:ABC-type transporter activity"/>
    <property type="evidence" value="ECO:0007669"/>
    <property type="project" value="InterPro"/>
</dbReference>
<dbReference type="InterPro" id="IPR003593">
    <property type="entry name" value="AAA+_ATPase"/>
</dbReference>
<feature type="transmembrane region" description="Helical" evidence="11">
    <location>
        <begin position="514"/>
        <end position="536"/>
    </location>
</feature>
<dbReference type="Proteomes" id="UP000036987">
    <property type="component" value="Unassembled WGS sequence"/>
</dbReference>
<keyword evidence="14" id="KW-1185">Reference proteome</keyword>
<comment type="subcellular location">
    <subcellularLocation>
        <location evidence="1">Membrane</location>
        <topology evidence="1">Multi-pass membrane protein</topology>
    </subcellularLocation>
</comment>
<feature type="transmembrane region" description="Helical" evidence="11">
    <location>
        <begin position="478"/>
        <end position="505"/>
    </location>
</feature>
<organism evidence="13 14">
    <name type="scientific">Zostera marina</name>
    <name type="common">Eelgrass</name>
    <dbReference type="NCBI Taxonomy" id="29655"/>
    <lineage>
        <taxon>Eukaryota</taxon>
        <taxon>Viridiplantae</taxon>
        <taxon>Streptophyta</taxon>
        <taxon>Embryophyta</taxon>
        <taxon>Tracheophyta</taxon>
        <taxon>Spermatophyta</taxon>
        <taxon>Magnoliopsida</taxon>
        <taxon>Liliopsida</taxon>
        <taxon>Zosteraceae</taxon>
        <taxon>Zostera</taxon>
    </lineage>
</organism>
<dbReference type="InterPro" id="IPR052215">
    <property type="entry name" value="Plant_ABCG"/>
</dbReference>
<reference evidence="14" key="1">
    <citation type="journal article" date="2016" name="Nature">
        <title>The genome of the seagrass Zostera marina reveals angiosperm adaptation to the sea.</title>
        <authorList>
            <person name="Olsen J.L."/>
            <person name="Rouze P."/>
            <person name="Verhelst B."/>
            <person name="Lin Y.-C."/>
            <person name="Bayer T."/>
            <person name="Collen J."/>
            <person name="Dattolo E."/>
            <person name="De Paoli E."/>
            <person name="Dittami S."/>
            <person name="Maumus F."/>
            <person name="Michel G."/>
            <person name="Kersting A."/>
            <person name="Lauritano C."/>
            <person name="Lohaus R."/>
            <person name="Toepel M."/>
            <person name="Tonon T."/>
            <person name="Vanneste K."/>
            <person name="Amirebrahimi M."/>
            <person name="Brakel J."/>
            <person name="Bostroem C."/>
            <person name="Chovatia M."/>
            <person name="Grimwood J."/>
            <person name="Jenkins J.W."/>
            <person name="Jueterbock A."/>
            <person name="Mraz A."/>
            <person name="Stam W.T."/>
            <person name="Tice H."/>
            <person name="Bornberg-Bauer E."/>
            <person name="Green P.J."/>
            <person name="Pearson G.A."/>
            <person name="Procaccini G."/>
            <person name="Duarte C.M."/>
            <person name="Schmutz J."/>
            <person name="Reusch T.B.H."/>
            <person name="Van de Peer Y."/>
        </authorList>
    </citation>
    <scope>NUCLEOTIDE SEQUENCE [LARGE SCALE GENOMIC DNA]</scope>
    <source>
        <strain evidence="14">cv. Finnish</strain>
    </source>
</reference>
<dbReference type="GO" id="GO:0080051">
    <property type="term" value="P:cutin transport"/>
    <property type="evidence" value="ECO:0000318"/>
    <property type="project" value="GO_Central"/>
</dbReference>